<keyword evidence="3" id="KW-1185">Reference proteome</keyword>
<proteinExistence type="predicted"/>
<reference evidence="2" key="1">
    <citation type="submission" date="2023-07" db="EMBL/GenBank/DDBJ databases">
        <title>draft genome sequence of fig (Ficus carica).</title>
        <authorList>
            <person name="Takahashi T."/>
            <person name="Nishimura K."/>
        </authorList>
    </citation>
    <scope>NUCLEOTIDE SEQUENCE</scope>
</reference>
<dbReference type="EMBL" id="BTGU01000166">
    <property type="protein sequence ID" value="GMN64054.1"/>
    <property type="molecule type" value="Genomic_DNA"/>
</dbReference>
<evidence type="ECO:0000313" key="2">
    <source>
        <dbReference type="EMBL" id="GMN64054.1"/>
    </source>
</evidence>
<evidence type="ECO:0000256" key="1">
    <source>
        <dbReference type="SAM" id="MobiDB-lite"/>
    </source>
</evidence>
<evidence type="ECO:0000313" key="3">
    <source>
        <dbReference type="Proteomes" id="UP001187192"/>
    </source>
</evidence>
<accession>A0AA88J6R0</accession>
<sequence length="69" mass="7727">MTPRISRKAPRHYSHSGHIVDDFTRLTTFSGQHDTVRQDLIRSTCSGSQSSNTKLTQLVRHPTGVPLNP</sequence>
<comment type="caution">
    <text evidence="2">The sequence shown here is derived from an EMBL/GenBank/DDBJ whole genome shotgun (WGS) entry which is preliminary data.</text>
</comment>
<dbReference type="Proteomes" id="UP001187192">
    <property type="component" value="Unassembled WGS sequence"/>
</dbReference>
<protein>
    <submittedName>
        <fullName evidence="2">Uncharacterized protein</fullName>
    </submittedName>
</protein>
<feature type="region of interest" description="Disordered" evidence="1">
    <location>
        <begin position="44"/>
        <end position="69"/>
    </location>
</feature>
<dbReference type="AlphaFoldDB" id="A0AA88J6R0"/>
<name>A0AA88J6R0_FICCA</name>
<feature type="compositionally biased region" description="Polar residues" evidence="1">
    <location>
        <begin position="44"/>
        <end position="56"/>
    </location>
</feature>
<gene>
    <name evidence="2" type="ORF">TIFTF001_033124</name>
</gene>
<organism evidence="2 3">
    <name type="scientific">Ficus carica</name>
    <name type="common">Common fig</name>
    <dbReference type="NCBI Taxonomy" id="3494"/>
    <lineage>
        <taxon>Eukaryota</taxon>
        <taxon>Viridiplantae</taxon>
        <taxon>Streptophyta</taxon>
        <taxon>Embryophyta</taxon>
        <taxon>Tracheophyta</taxon>
        <taxon>Spermatophyta</taxon>
        <taxon>Magnoliopsida</taxon>
        <taxon>eudicotyledons</taxon>
        <taxon>Gunneridae</taxon>
        <taxon>Pentapetalae</taxon>
        <taxon>rosids</taxon>
        <taxon>fabids</taxon>
        <taxon>Rosales</taxon>
        <taxon>Moraceae</taxon>
        <taxon>Ficeae</taxon>
        <taxon>Ficus</taxon>
    </lineage>
</organism>